<reference evidence="1 2" key="1">
    <citation type="journal article" date="2017" name="Genome Announc.">
        <title>Complete Genome Sequences of Two Acetylene-Fermenting Pelobacter acetylenicus Strains.</title>
        <authorList>
            <person name="Sutton J.M."/>
            <person name="Baesman S.M."/>
            <person name="Fierst J.L."/>
            <person name="Poret-Peterson A.T."/>
            <person name="Oremland R.S."/>
            <person name="Dunlap D.S."/>
            <person name="Akob D.M."/>
        </authorList>
    </citation>
    <scope>NUCLEOTIDE SEQUENCE [LARGE SCALE GENOMIC DNA]</scope>
    <source>
        <strain evidence="1 2">SFB93</strain>
    </source>
</reference>
<evidence type="ECO:0008006" key="3">
    <source>
        <dbReference type="Google" id="ProtNLM"/>
    </source>
</evidence>
<evidence type="ECO:0000313" key="2">
    <source>
        <dbReference type="Proteomes" id="UP000182517"/>
    </source>
</evidence>
<dbReference type="KEGG" id="pef:A7E78_02510"/>
<dbReference type="EMBL" id="CP015519">
    <property type="protein sequence ID" value="APG28988.1"/>
    <property type="molecule type" value="Genomic_DNA"/>
</dbReference>
<dbReference type="STRING" id="1842532.A7E78_02510"/>
<proteinExistence type="predicted"/>
<protein>
    <recommendedName>
        <fullName evidence="3">DUF4410 domain-containing protein</fullName>
    </recommendedName>
</protein>
<accession>A0A1L3GTG5</accession>
<keyword evidence="2" id="KW-1185">Reference proteome</keyword>
<gene>
    <name evidence="1" type="ORF">A7E78_02510</name>
</gene>
<dbReference type="Proteomes" id="UP000182517">
    <property type="component" value="Chromosome"/>
</dbReference>
<dbReference type="AlphaFoldDB" id="A0A1L3GTG5"/>
<dbReference type="InterPro" id="IPR025522">
    <property type="entry name" value="DUF4410"/>
</dbReference>
<sequence>MITMIVAAGCASTKVDRKQVVSGKLPRPAHIWVYDFAATPADLPIHSTLAAQYAEHSTPQTAEHIAEGHALGAEIQRELVSQIRDMGLIAQHATGSTRLQLNDLVIQGYIVSFEEGETSKRVLVGLGSGSSHLNVAVEGFQMTNQGLRKLGGGTTEAGGGKTPGAAVGAAAWIATANPLGLIVSTGVKLHEEKTGSGKVEGRAKQTAKELAEVLKMRFQEQGWID</sequence>
<evidence type="ECO:0000313" key="1">
    <source>
        <dbReference type="EMBL" id="APG28988.1"/>
    </source>
</evidence>
<dbReference type="Pfam" id="PF14366">
    <property type="entry name" value="DUF4410"/>
    <property type="match status" value="1"/>
</dbReference>
<organism evidence="1 2">
    <name type="scientific">Syntrophotalea acetylenivorans</name>
    <dbReference type="NCBI Taxonomy" id="1842532"/>
    <lineage>
        <taxon>Bacteria</taxon>
        <taxon>Pseudomonadati</taxon>
        <taxon>Thermodesulfobacteriota</taxon>
        <taxon>Desulfuromonadia</taxon>
        <taxon>Desulfuromonadales</taxon>
        <taxon>Syntrophotaleaceae</taxon>
        <taxon>Syntrophotalea</taxon>
    </lineage>
</organism>
<name>A0A1L3GTG5_9BACT</name>